<sequence length="508" mass="56362">MATPSENLAASLEVLKGLQDQGIVAIRTTHITRTHRERLLKNGFLREVVKGWYIPSRPDEAPGESTAWYTSFWAFCTDYLNERFGGDWCLSPEQSLSLQTGDWTVPRQVQVRSPKGGNKPLSLPHETSIFDVRLALPPAQDIEVSNGVRVFSLPGGLIASSPTNFTAQPIVMRAALAAITDASQVLGRLLEGGHSTIAGRLAGAFRNIGRASIADNIVETMRAAGYTVHETDPFKGVPHVALGLRETSPYVNRVSMTWQKMRKDVLDHFPAPPGLPQDKAAYLKSVDEVYVTDAYNSLSIEGYRVSAALIERVRSGDWNPDSIEADRSHRDALAARGYWQAFQRVRQSVDRVLGSENAGYVAEAEHGAWYRELFGPSVAAGILKPADLAGYRNGPVYIRRSMHVPPNREAVRELMPAFFELLRSEPEPAVRVVMGHFIFVYIHPYLDGNGRMGRFLMNVMLASGGYPWTVVPVERRDEYMAALEQASVEGNIVPFARFLGELVKEERN</sequence>
<dbReference type="GO" id="GO:0005524">
    <property type="term" value="F:ATP binding"/>
    <property type="evidence" value="ECO:0007669"/>
    <property type="project" value="UniProtKB-KW"/>
</dbReference>
<dbReference type="KEGG" id="acip:CBP36_16065"/>
<dbReference type="AlphaFoldDB" id="A0A240UGF1"/>
<dbReference type="PANTHER" id="PTHR13504">
    <property type="entry name" value="FIDO DOMAIN-CONTAINING PROTEIN DDB_G0283145"/>
    <property type="match status" value="1"/>
</dbReference>
<feature type="binding site" evidence="2">
    <location>
        <begin position="447"/>
        <end position="454"/>
    </location>
    <ligand>
        <name>ATP</name>
        <dbReference type="ChEBI" id="CHEBI:30616"/>
    </ligand>
</feature>
<keyword evidence="2" id="KW-0067">ATP-binding</keyword>
<dbReference type="InterPro" id="IPR003812">
    <property type="entry name" value="Fido"/>
</dbReference>
<reference evidence="4" key="1">
    <citation type="submission" date="2017-05" db="EMBL/GenBank/DDBJ databases">
        <title>Polyphasic characterization of four soil-derived phenanthrene-degrading Acidovorax strains and proposal of Acidovorax phenanthrenivorans sp. nov.</title>
        <authorList>
            <person name="Singleton D."/>
            <person name="Lee J."/>
            <person name="Dickey A.N."/>
            <person name="Stroud A."/>
            <person name="Scholl E.H."/>
            <person name="Wright F.A."/>
            <person name="Aitken M.D."/>
        </authorList>
    </citation>
    <scope>NUCLEOTIDE SEQUENCE</scope>
    <source>
        <strain evidence="4">P4</strain>
    </source>
</reference>
<evidence type="ECO:0000256" key="1">
    <source>
        <dbReference type="PIRSR" id="PIRSR640198-1"/>
    </source>
</evidence>
<evidence type="ECO:0000313" key="4">
    <source>
        <dbReference type="EMBL" id="ART60132.1"/>
    </source>
</evidence>
<dbReference type="Proteomes" id="UP000194440">
    <property type="component" value="Chromosome"/>
</dbReference>
<evidence type="ECO:0000259" key="3">
    <source>
        <dbReference type="PROSITE" id="PS51459"/>
    </source>
</evidence>
<dbReference type="Gene3D" id="1.10.3290.10">
    <property type="entry name" value="Fido-like domain"/>
    <property type="match status" value="1"/>
</dbReference>
<dbReference type="InterPro" id="IPR036597">
    <property type="entry name" value="Fido-like_dom_sf"/>
</dbReference>
<keyword evidence="2" id="KW-0547">Nucleotide-binding</keyword>
<dbReference type="SUPFAM" id="SSF140931">
    <property type="entry name" value="Fic-like"/>
    <property type="match status" value="1"/>
</dbReference>
<organism evidence="4 5">
    <name type="scientific">Acidovorax carolinensis</name>
    <dbReference type="NCBI Taxonomy" id="553814"/>
    <lineage>
        <taxon>Bacteria</taxon>
        <taxon>Pseudomonadati</taxon>
        <taxon>Pseudomonadota</taxon>
        <taxon>Betaproteobacteria</taxon>
        <taxon>Burkholderiales</taxon>
        <taxon>Comamonadaceae</taxon>
        <taxon>Acidovorax</taxon>
    </lineage>
</organism>
<accession>A0A240UGF1</accession>
<dbReference type="Pfam" id="PF02661">
    <property type="entry name" value="Fic"/>
    <property type="match status" value="1"/>
</dbReference>
<dbReference type="EMBL" id="CP021366">
    <property type="protein sequence ID" value="ART60132.1"/>
    <property type="molecule type" value="Genomic_DNA"/>
</dbReference>
<dbReference type="InterPro" id="IPR040198">
    <property type="entry name" value="Fido_containing"/>
</dbReference>
<dbReference type="PANTHER" id="PTHR13504:SF38">
    <property type="entry name" value="FIDO DOMAIN-CONTAINING PROTEIN"/>
    <property type="match status" value="1"/>
</dbReference>
<evidence type="ECO:0000256" key="2">
    <source>
        <dbReference type="PIRSR" id="PIRSR640198-2"/>
    </source>
</evidence>
<dbReference type="PROSITE" id="PS51459">
    <property type="entry name" value="FIDO"/>
    <property type="match status" value="1"/>
</dbReference>
<protein>
    <submittedName>
        <fullName evidence="4">Cell filamentation protein Fic</fullName>
    </submittedName>
</protein>
<gene>
    <name evidence="4" type="ORF">CBP36_16065</name>
</gene>
<dbReference type="RefSeq" id="WP_086928112.1">
    <property type="nucleotide sequence ID" value="NZ_CP021362.1"/>
</dbReference>
<dbReference type="KEGG" id="acis:CBP35_02855"/>
<dbReference type="OrthoDB" id="9813719at2"/>
<keyword evidence="5" id="KW-1185">Reference proteome</keyword>
<name>A0A240UGF1_9BURK</name>
<feature type="active site" evidence="1">
    <location>
        <position position="443"/>
    </location>
</feature>
<evidence type="ECO:0000313" key="5">
    <source>
        <dbReference type="Proteomes" id="UP000194440"/>
    </source>
</evidence>
<proteinExistence type="predicted"/>
<feature type="domain" description="Fido" evidence="3">
    <location>
        <begin position="357"/>
        <end position="501"/>
    </location>
</feature>